<keyword evidence="2" id="KW-0472">Membrane</keyword>
<keyword evidence="1" id="KW-0547">Nucleotide-binding</keyword>
<evidence type="ECO:0000313" key="5">
    <source>
        <dbReference type="Proteomes" id="UP001163846"/>
    </source>
</evidence>
<dbReference type="Gene3D" id="3.40.50.300">
    <property type="entry name" value="P-loop containing nucleotide triphosphate hydrolases"/>
    <property type="match status" value="1"/>
</dbReference>
<organism evidence="4 5">
    <name type="scientific">Lentinula raphanica</name>
    <dbReference type="NCBI Taxonomy" id="153919"/>
    <lineage>
        <taxon>Eukaryota</taxon>
        <taxon>Fungi</taxon>
        <taxon>Dikarya</taxon>
        <taxon>Basidiomycota</taxon>
        <taxon>Agaricomycotina</taxon>
        <taxon>Agaricomycetes</taxon>
        <taxon>Agaricomycetidae</taxon>
        <taxon>Agaricales</taxon>
        <taxon>Marasmiineae</taxon>
        <taxon>Omphalotaceae</taxon>
        <taxon>Lentinula</taxon>
    </lineage>
</organism>
<evidence type="ECO:0000313" key="4">
    <source>
        <dbReference type="EMBL" id="KAJ3842858.1"/>
    </source>
</evidence>
<proteinExistence type="inferred from homology"/>
<reference evidence="4" key="1">
    <citation type="submission" date="2022-08" db="EMBL/GenBank/DDBJ databases">
        <authorList>
            <consortium name="DOE Joint Genome Institute"/>
            <person name="Min B."/>
            <person name="Riley R."/>
            <person name="Sierra-Patev S."/>
            <person name="Naranjo-Ortiz M."/>
            <person name="Looney B."/>
            <person name="Konkel Z."/>
            <person name="Slot J.C."/>
            <person name="Sakamoto Y."/>
            <person name="Steenwyk J.L."/>
            <person name="Rokas A."/>
            <person name="Carro J."/>
            <person name="Camarero S."/>
            <person name="Ferreira P."/>
            <person name="Molpeceres G."/>
            <person name="Ruiz-Duenas F.J."/>
            <person name="Serrano A."/>
            <person name="Henrissat B."/>
            <person name="Drula E."/>
            <person name="Hughes K.W."/>
            <person name="Mata J.L."/>
            <person name="Ishikawa N.K."/>
            <person name="Vargas-Isla R."/>
            <person name="Ushijima S."/>
            <person name="Smith C.A."/>
            <person name="Ahrendt S."/>
            <person name="Andreopoulos W."/>
            <person name="He G."/>
            <person name="Labutti K."/>
            <person name="Lipzen A."/>
            <person name="Ng V."/>
            <person name="Sandor L."/>
            <person name="Barry K."/>
            <person name="Martinez A.T."/>
            <person name="Xiao Y."/>
            <person name="Gibbons J.G."/>
            <person name="Terashima K."/>
            <person name="Hibbett D.S."/>
            <person name="Grigoriev I.V."/>
        </authorList>
    </citation>
    <scope>NUCLEOTIDE SEQUENCE</scope>
    <source>
        <strain evidence="4">TFB9207</strain>
    </source>
</reference>
<dbReference type="InterPro" id="IPR027417">
    <property type="entry name" value="P-loop_NTPase"/>
</dbReference>
<protein>
    <recommendedName>
        <fullName evidence="1">ATP-dependent DNA helicase</fullName>
        <ecNumber evidence="1">5.6.2.3</ecNumber>
    </recommendedName>
</protein>
<gene>
    <name evidence="4" type="ORF">F5878DRAFT_529009</name>
</gene>
<comment type="similarity">
    <text evidence="1">Belongs to the helicase family.</text>
</comment>
<comment type="cofactor">
    <cofactor evidence="1">
        <name>Mg(2+)</name>
        <dbReference type="ChEBI" id="CHEBI:18420"/>
    </cofactor>
</comment>
<comment type="caution">
    <text evidence="4">The sequence shown here is derived from an EMBL/GenBank/DDBJ whole genome shotgun (WGS) entry which is preliminary data.</text>
</comment>
<evidence type="ECO:0000256" key="2">
    <source>
        <dbReference type="SAM" id="Phobius"/>
    </source>
</evidence>
<name>A0AA38PH57_9AGAR</name>
<dbReference type="GO" id="GO:0016787">
    <property type="term" value="F:hydrolase activity"/>
    <property type="evidence" value="ECO:0007669"/>
    <property type="project" value="UniProtKB-KW"/>
</dbReference>
<dbReference type="EC" id="5.6.2.3" evidence="1"/>
<keyword evidence="1 4" id="KW-0347">Helicase</keyword>
<dbReference type="SUPFAM" id="SSF52540">
    <property type="entry name" value="P-loop containing nucleoside triphosphate hydrolases"/>
    <property type="match status" value="1"/>
</dbReference>
<dbReference type="PANTHER" id="PTHR10492">
    <property type="match status" value="1"/>
</dbReference>
<dbReference type="InterPro" id="IPR010285">
    <property type="entry name" value="DNA_helicase_pif1-like_DEAD"/>
</dbReference>
<comment type="catalytic activity">
    <reaction evidence="1">
        <text>ATP + H2O = ADP + phosphate + H(+)</text>
        <dbReference type="Rhea" id="RHEA:13065"/>
        <dbReference type="ChEBI" id="CHEBI:15377"/>
        <dbReference type="ChEBI" id="CHEBI:15378"/>
        <dbReference type="ChEBI" id="CHEBI:30616"/>
        <dbReference type="ChEBI" id="CHEBI:43474"/>
        <dbReference type="ChEBI" id="CHEBI:456216"/>
        <dbReference type="EC" id="5.6.2.3"/>
    </reaction>
</comment>
<dbReference type="PANTHER" id="PTHR10492:SF57">
    <property type="entry name" value="ATP-DEPENDENT DNA HELICASE"/>
    <property type="match status" value="1"/>
</dbReference>
<dbReference type="EMBL" id="MU805992">
    <property type="protein sequence ID" value="KAJ3842858.1"/>
    <property type="molecule type" value="Genomic_DNA"/>
</dbReference>
<dbReference type="Proteomes" id="UP001163846">
    <property type="component" value="Unassembled WGS sequence"/>
</dbReference>
<feature type="domain" description="DNA helicase Pif1-like DEAD-box helicase" evidence="3">
    <location>
        <begin position="74"/>
        <end position="180"/>
    </location>
</feature>
<dbReference type="GO" id="GO:0006310">
    <property type="term" value="P:DNA recombination"/>
    <property type="evidence" value="ECO:0007669"/>
    <property type="project" value="UniProtKB-KW"/>
</dbReference>
<keyword evidence="5" id="KW-1185">Reference proteome</keyword>
<dbReference type="GO" id="GO:0000723">
    <property type="term" value="P:telomere maintenance"/>
    <property type="evidence" value="ECO:0007669"/>
    <property type="project" value="InterPro"/>
</dbReference>
<accession>A0AA38PH57</accession>
<dbReference type="GO" id="GO:0043139">
    <property type="term" value="F:5'-3' DNA helicase activity"/>
    <property type="evidence" value="ECO:0007669"/>
    <property type="project" value="UniProtKB-EC"/>
</dbReference>
<dbReference type="AlphaFoldDB" id="A0AA38PH57"/>
<evidence type="ECO:0000256" key="1">
    <source>
        <dbReference type="RuleBase" id="RU363044"/>
    </source>
</evidence>
<keyword evidence="1" id="KW-0067">ATP-binding</keyword>
<keyword evidence="2" id="KW-0812">Transmembrane</keyword>
<keyword evidence="1" id="KW-0233">DNA recombination</keyword>
<evidence type="ECO:0000259" key="3">
    <source>
        <dbReference type="Pfam" id="PF05970"/>
    </source>
</evidence>
<keyword evidence="1" id="KW-0234">DNA repair</keyword>
<keyword evidence="2" id="KW-1133">Transmembrane helix</keyword>
<keyword evidence="1" id="KW-0227">DNA damage</keyword>
<feature type="non-terminal residue" evidence="4">
    <location>
        <position position="180"/>
    </location>
</feature>
<dbReference type="GO" id="GO:0005524">
    <property type="term" value="F:ATP binding"/>
    <property type="evidence" value="ECO:0007669"/>
    <property type="project" value="UniProtKB-KW"/>
</dbReference>
<sequence>MGRTNISTNDVYDYGLHLLDCILQESGHFLEEFSGMPLPLQNWSAQTGNTFIAEQLDYHLDCERENASRNVHLMNQEQKTAFDEVMQSIEEGKGGLYFLSGPGGTGKTFVYRTLCHAIRANGWIVLCVASTGIAALLLPGGRTAHSMFKIPVEGLSGESLCSIPKQSPRAELLRNTRAII</sequence>
<dbReference type="Pfam" id="PF05970">
    <property type="entry name" value="PIF1"/>
    <property type="match status" value="1"/>
</dbReference>
<dbReference type="GO" id="GO:0006281">
    <property type="term" value="P:DNA repair"/>
    <property type="evidence" value="ECO:0007669"/>
    <property type="project" value="UniProtKB-KW"/>
</dbReference>
<feature type="transmembrane region" description="Helical" evidence="2">
    <location>
        <begin position="120"/>
        <end position="139"/>
    </location>
</feature>
<keyword evidence="1" id="KW-0378">Hydrolase</keyword>